<feature type="region of interest" description="Disordered" evidence="1">
    <location>
        <begin position="1"/>
        <end position="70"/>
    </location>
</feature>
<name>A0A3N4JYT3_9PEZI</name>
<accession>A0A3N4JYT3</accession>
<dbReference type="EMBL" id="ML120368">
    <property type="protein sequence ID" value="RPB02418.1"/>
    <property type="molecule type" value="Genomic_DNA"/>
</dbReference>
<dbReference type="Proteomes" id="UP000276215">
    <property type="component" value="Unassembled WGS sequence"/>
</dbReference>
<feature type="compositionally biased region" description="Pro residues" evidence="1">
    <location>
        <begin position="52"/>
        <end position="69"/>
    </location>
</feature>
<gene>
    <name evidence="2" type="ORF">L873DRAFT_1787778</name>
</gene>
<evidence type="ECO:0000313" key="2">
    <source>
        <dbReference type="EMBL" id="RPB02418.1"/>
    </source>
</evidence>
<organism evidence="2 3">
    <name type="scientific">Choiromyces venosus 120613-1</name>
    <dbReference type="NCBI Taxonomy" id="1336337"/>
    <lineage>
        <taxon>Eukaryota</taxon>
        <taxon>Fungi</taxon>
        <taxon>Dikarya</taxon>
        <taxon>Ascomycota</taxon>
        <taxon>Pezizomycotina</taxon>
        <taxon>Pezizomycetes</taxon>
        <taxon>Pezizales</taxon>
        <taxon>Tuberaceae</taxon>
        <taxon>Choiromyces</taxon>
    </lineage>
</organism>
<proteinExistence type="predicted"/>
<reference evidence="2 3" key="1">
    <citation type="journal article" date="2018" name="Nat. Ecol. Evol.">
        <title>Pezizomycetes genomes reveal the molecular basis of ectomycorrhizal truffle lifestyle.</title>
        <authorList>
            <person name="Murat C."/>
            <person name="Payen T."/>
            <person name="Noel B."/>
            <person name="Kuo A."/>
            <person name="Morin E."/>
            <person name="Chen J."/>
            <person name="Kohler A."/>
            <person name="Krizsan K."/>
            <person name="Balestrini R."/>
            <person name="Da Silva C."/>
            <person name="Montanini B."/>
            <person name="Hainaut M."/>
            <person name="Levati E."/>
            <person name="Barry K.W."/>
            <person name="Belfiori B."/>
            <person name="Cichocki N."/>
            <person name="Clum A."/>
            <person name="Dockter R.B."/>
            <person name="Fauchery L."/>
            <person name="Guy J."/>
            <person name="Iotti M."/>
            <person name="Le Tacon F."/>
            <person name="Lindquist E.A."/>
            <person name="Lipzen A."/>
            <person name="Malagnac F."/>
            <person name="Mello A."/>
            <person name="Molinier V."/>
            <person name="Miyauchi S."/>
            <person name="Poulain J."/>
            <person name="Riccioni C."/>
            <person name="Rubini A."/>
            <person name="Sitrit Y."/>
            <person name="Splivallo R."/>
            <person name="Traeger S."/>
            <person name="Wang M."/>
            <person name="Zifcakova L."/>
            <person name="Wipf D."/>
            <person name="Zambonelli A."/>
            <person name="Paolocci F."/>
            <person name="Nowrousian M."/>
            <person name="Ottonello S."/>
            <person name="Baldrian P."/>
            <person name="Spatafora J.W."/>
            <person name="Henrissat B."/>
            <person name="Nagy L.G."/>
            <person name="Aury J.M."/>
            <person name="Wincker P."/>
            <person name="Grigoriev I.V."/>
            <person name="Bonfante P."/>
            <person name="Martin F.M."/>
        </authorList>
    </citation>
    <scope>NUCLEOTIDE SEQUENCE [LARGE SCALE GENOMIC DNA]</scope>
    <source>
        <strain evidence="2 3">120613-1</strain>
    </source>
</reference>
<evidence type="ECO:0000256" key="1">
    <source>
        <dbReference type="SAM" id="MobiDB-lite"/>
    </source>
</evidence>
<protein>
    <submittedName>
        <fullName evidence="2">Uncharacterized protein</fullName>
    </submittedName>
</protein>
<sequence length="106" mass="11702">MFKILKPRCSSSQQNTERKLANASIDDSASSQRASERKRAYASIDDESSSPPQLPPPTSTPRDPSPIPLPVKALLRDSVSQVTRVQKLVDLDGVKAVQFRDPEEEI</sequence>
<keyword evidence="3" id="KW-1185">Reference proteome</keyword>
<evidence type="ECO:0000313" key="3">
    <source>
        <dbReference type="Proteomes" id="UP000276215"/>
    </source>
</evidence>
<dbReference type="AlphaFoldDB" id="A0A3N4JYT3"/>